<dbReference type="NCBIfam" id="NF033788">
    <property type="entry name" value="HTH_metalloreg"/>
    <property type="match status" value="1"/>
</dbReference>
<evidence type="ECO:0000256" key="3">
    <source>
        <dbReference type="ARBA" id="ARBA00023163"/>
    </source>
</evidence>
<dbReference type="InterPro" id="IPR001845">
    <property type="entry name" value="HTH_ArsR_DNA-bd_dom"/>
</dbReference>
<dbReference type="Proteomes" id="UP001209076">
    <property type="component" value="Unassembled WGS sequence"/>
</dbReference>
<dbReference type="InterPro" id="IPR036390">
    <property type="entry name" value="WH_DNA-bd_sf"/>
</dbReference>
<gene>
    <name evidence="5" type="ORF">N7603_05960</name>
</gene>
<sequence length="72" mass="8041">MCSDGSINSFDFDSVNQASRLFKIMSNLNRIRIIALLNENDMTVTDVSKQLSLEQSAVSHQLRLLKDANIVA</sequence>
<dbReference type="RefSeq" id="WP_262096469.1">
    <property type="nucleotide sequence ID" value="NZ_JAOEGN010000010.1"/>
</dbReference>
<dbReference type="SMART" id="SM00418">
    <property type="entry name" value="HTH_ARSR"/>
    <property type="match status" value="1"/>
</dbReference>
<keyword evidence="6" id="KW-1185">Reference proteome</keyword>
<keyword evidence="3" id="KW-0804">Transcription</keyword>
<dbReference type="EMBL" id="JAOEGN010000010">
    <property type="protein sequence ID" value="MCU0105198.1"/>
    <property type="molecule type" value="Genomic_DNA"/>
</dbReference>
<dbReference type="PANTHER" id="PTHR33154:SF33">
    <property type="entry name" value="TRANSCRIPTIONAL REPRESSOR SDPR"/>
    <property type="match status" value="1"/>
</dbReference>
<keyword evidence="1" id="KW-0805">Transcription regulation</keyword>
<dbReference type="PRINTS" id="PR00778">
    <property type="entry name" value="HTHARSR"/>
</dbReference>
<dbReference type="PROSITE" id="PS50987">
    <property type="entry name" value="HTH_ARSR_2"/>
    <property type="match status" value="1"/>
</dbReference>
<dbReference type="PANTHER" id="PTHR33154">
    <property type="entry name" value="TRANSCRIPTIONAL REGULATOR, ARSR FAMILY"/>
    <property type="match status" value="1"/>
</dbReference>
<dbReference type="SUPFAM" id="SSF46785">
    <property type="entry name" value="Winged helix' DNA-binding domain"/>
    <property type="match status" value="1"/>
</dbReference>
<feature type="domain" description="HTH arsR-type" evidence="4">
    <location>
        <begin position="10"/>
        <end position="72"/>
    </location>
</feature>
<proteinExistence type="predicted"/>
<dbReference type="CDD" id="cd00090">
    <property type="entry name" value="HTH_ARSR"/>
    <property type="match status" value="1"/>
</dbReference>
<name>A0ABT2PWV1_9MOLU</name>
<dbReference type="InterPro" id="IPR051081">
    <property type="entry name" value="HTH_MetalResp_TranReg"/>
</dbReference>
<protein>
    <submittedName>
        <fullName evidence="5">Metalloregulator ArsR/SmtB family transcription factor</fullName>
    </submittedName>
</protein>
<evidence type="ECO:0000259" key="4">
    <source>
        <dbReference type="PROSITE" id="PS50987"/>
    </source>
</evidence>
<accession>A0ABT2PWV1</accession>
<evidence type="ECO:0000313" key="5">
    <source>
        <dbReference type="EMBL" id="MCU0105198.1"/>
    </source>
</evidence>
<keyword evidence="2" id="KW-0238">DNA-binding</keyword>
<dbReference type="InterPro" id="IPR036388">
    <property type="entry name" value="WH-like_DNA-bd_sf"/>
</dbReference>
<evidence type="ECO:0000313" key="6">
    <source>
        <dbReference type="Proteomes" id="UP001209076"/>
    </source>
</evidence>
<evidence type="ECO:0000256" key="1">
    <source>
        <dbReference type="ARBA" id="ARBA00023015"/>
    </source>
</evidence>
<dbReference type="Gene3D" id="1.10.10.10">
    <property type="entry name" value="Winged helix-like DNA-binding domain superfamily/Winged helix DNA-binding domain"/>
    <property type="match status" value="1"/>
</dbReference>
<evidence type="ECO:0000256" key="2">
    <source>
        <dbReference type="ARBA" id="ARBA00023125"/>
    </source>
</evidence>
<dbReference type="InterPro" id="IPR011991">
    <property type="entry name" value="ArsR-like_HTH"/>
</dbReference>
<dbReference type="Pfam" id="PF01022">
    <property type="entry name" value="HTH_5"/>
    <property type="match status" value="1"/>
</dbReference>
<organism evidence="5 6">
    <name type="scientific">Paracholeplasma vituli</name>
    <dbReference type="NCBI Taxonomy" id="69473"/>
    <lineage>
        <taxon>Bacteria</taxon>
        <taxon>Bacillati</taxon>
        <taxon>Mycoplasmatota</taxon>
        <taxon>Mollicutes</taxon>
        <taxon>Acholeplasmatales</taxon>
        <taxon>Acholeplasmataceae</taxon>
        <taxon>Paracholeplasma</taxon>
    </lineage>
</organism>
<reference evidence="6" key="1">
    <citation type="submission" date="2023-07" db="EMBL/GenBank/DDBJ databases">
        <title>Novel Mycoplasma species identified in domestic and wild animals.</title>
        <authorList>
            <person name="Volokhov D.V."/>
            <person name="Furtak V.A."/>
            <person name="Zagorodnyaya T.A."/>
        </authorList>
    </citation>
    <scope>NUCLEOTIDE SEQUENCE [LARGE SCALE GENOMIC DNA]</scope>
    <source>
        <strain evidence="6">92-19</strain>
    </source>
</reference>
<comment type="caution">
    <text evidence="5">The sequence shown here is derived from an EMBL/GenBank/DDBJ whole genome shotgun (WGS) entry which is preliminary data.</text>
</comment>